<protein>
    <submittedName>
        <fullName evidence="2">Uncharacterized protein</fullName>
    </submittedName>
</protein>
<gene>
    <name evidence="2" type="primary">Contig15125.g16118</name>
    <name evidence="2" type="ORF">STYLEM_5937</name>
</gene>
<dbReference type="EMBL" id="CCKQ01005715">
    <property type="protein sequence ID" value="CDW76972.1"/>
    <property type="molecule type" value="Genomic_DNA"/>
</dbReference>
<feature type="compositionally biased region" description="Basic and acidic residues" evidence="1">
    <location>
        <begin position="75"/>
        <end position="92"/>
    </location>
</feature>
<name>A0A078A488_STYLE</name>
<evidence type="ECO:0000313" key="3">
    <source>
        <dbReference type="Proteomes" id="UP000039865"/>
    </source>
</evidence>
<evidence type="ECO:0000313" key="2">
    <source>
        <dbReference type="EMBL" id="CDW76972.1"/>
    </source>
</evidence>
<feature type="region of interest" description="Disordered" evidence="1">
    <location>
        <begin position="1"/>
        <end position="50"/>
    </location>
</feature>
<feature type="region of interest" description="Disordered" evidence="1">
    <location>
        <begin position="69"/>
        <end position="92"/>
    </location>
</feature>
<keyword evidence="3" id="KW-1185">Reference proteome</keyword>
<evidence type="ECO:0000256" key="1">
    <source>
        <dbReference type="SAM" id="MobiDB-lite"/>
    </source>
</evidence>
<sequence length="337" mass="40425">MKTSKGYENQPKQRRLPHDQNGHYEKQGKKSGYQRQGQRKQLQILPKKHVTNNRMKTFQLYVLAERPLPRKQRKSNGEYKSRFNERRDDKNDVIEIHADSESQPQDLKEPQAGLNQFKDMKQLQTSCQNFSNQDILDIEGLNASSKQYYLQQEVIIQDNLNQDLNVESLKRNINNRQDFHKNLDPPINLLWFNNQKQSNQQGRDDIVEVYYDEENDEDEYQEPEENEPQQFNEVDENENPEELIDIIEICTPEEDTLLEVFFCDERHNQVQAEPYIEEIRQIEIIEVFNDEYEEYFAEALGLEIQPQEVQEYVNQENNRILEPYCIELQFQFKQDNR</sequence>
<accession>A0A078A488</accession>
<dbReference type="AlphaFoldDB" id="A0A078A488"/>
<feature type="region of interest" description="Disordered" evidence="1">
    <location>
        <begin position="215"/>
        <end position="236"/>
    </location>
</feature>
<dbReference type="Proteomes" id="UP000039865">
    <property type="component" value="Unassembled WGS sequence"/>
</dbReference>
<organism evidence="2 3">
    <name type="scientific">Stylonychia lemnae</name>
    <name type="common">Ciliate</name>
    <dbReference type="NCBI Taxonomy" id="5949"/>
    <lineage>
        <taxon>Eukaryota</taxon>
        <taxon>Sar</taxon>
        <taxon>Alveolata</taxon>
        <taxon>Ciliophora</taxon>
        <taxon>Intramacronucleata</taxon>
        <taxon>Spirotrichea</taxon>
        <taxon>Stichotrichia</taxon>
        <taxon>Sporadotrichida</taxon>
        <taxon>Oxytrichidae</taxon>
        <taxon>Stylonychinae</taxon>
        <taxon>Stylonychia</taxon>
    </lineage>
</organism>
<reference evidence="2 3" key="1">
    <citation type="submission" date="2014-06" db="EMBL/GenBank/DDBJ databases">
        <authorList>
            <person name="Swart Estienne"/>
        </authorList>
    </citation>
    <scope>NUCLEOTIDE SEQUENCE [LARGE SCALE GENOMIC DNA]</scope>
    <source>
        <strain evidence="2 3">130c</strain>
    </source>
</reference>
<proteinExistence type="predicted"/>
<dbReference type="InParanoid" id="A0A078A488"/>
<feature type="compositionally biased region" description="Basic and acidic residues" evidence="1">
    <location>
        <begin position="16"/>
        <end position="28"/>
    </location>
</feature>